<comment type="caution">
    <text evidence="1">The sequence shown here is derived from an EMBL/GenBank/DDBJ whole genome shotgun (WGS) entry which is preliminary data.</text>
</comment>
<dbReference type="OrthoDB" id="196355at2"/>
<evidence type="ECO:0000313" key="1">
    <source>
        <dbReference type="EMBL" id="TGL58677.1"/>
    </source>
</evidence>
<accession>A0A4R9K358</accession>
<gene>
    <name evidence="1" type="ORF">EHQ58_10190</name>
</gene>
<dbReference type="Pfam" id="PF09935">
    <property type="entry name" value="DUF2167"/>
    <property type="match status" value="1"/>
</dbReference>
<reference evidence="1" key="1">
    <citation type="journal article" date="2019" name="PLoS Negl. Trop. Dis.">
        <title>Revisiting the worldwide diversity of Leptospira species in the environment.</title>
        <authorList>
            <person name="Vincent A.T."/>
            <person name="Schiettekatte O."/>
            <person name="Bourhy P."/>
            <person name="Veyrier F.J."/>
            <person name="Picardeau M."/>
        </authorList>
    </citation>
    <scope>NUCLEOTIDE SEQUENCE [LARGE SCALE GENOMIC DNA]</scope>
    <source>
        <strain evidence="1">201702476</strain>
    </source>
</reference>
<evidence type="ECO:0000313" key="2">
    <source>
        <dbReference type="Proteomes" id="UP000297693"/>
    </source>
</evidence>
<proteinExistence type="predicted"/>
<dbReference type="InterPro" id="IPR018682">
    <property type="entry name" value="DUF2167_membr"/>
</dbReference>
<protein>
    <submittedName>
        <fullName evidence="1">DUF2167 domain-containing protein</fullName>
    </submittedName>
</protein>
<dbReference type="AlphaFoldDB" id="A0A4R9K358"/>
<keyword evidence="2" id="KW-1185">Reference proteome</keyword>
<name>A0A4R9K358_9LEPT</name>
<dbReference type="EMBL" id="RQGD01000031">
    <property type="protein sequence ID" value="TGL58677.1"/>
    <property type="molecule type" value="Genomic_DNA"/>
</dbReference>
<dbReference type="Proteomes" id="UP000297693">
    <property type="component" value="Unassembled WGS sequence"/>
</dbReference>
<organism evidence="1 2">
    <name type="scientific">Leptospira ognonensis</name>
    <dbReference type="NCBI Taxonomy" id="2484945"/>
    <lineage>
        <taxon>Bacteria</taxon>
        <taxon>Pseudomonadati</taxon>
        <taxon>Spirochaetota</taxon>
        <taxon>Spirochaetia</taxon>
        <taxon>Leptospirales</taxon>
        <taxon>Leptospiraceae</taxon>
        <taxon>Leptospira</taxon>
    </lineage>
</organism>
<sequence length="73" mass="8308">MYPNSMLKNLNMKTGKVTLSGYMAKIHVPNGFKFSDSKQSQFVLHDVWGNPPNEEILGMIFQKNESPISEKFS</sequence>